<dbReference type="AlphaFoldDB" id="A0A2L2X8W9"/>
<evidence type="ECO:0000313" key="4">
    <source>
        <dbReference type="Proteomes" id="UP000239549"/>
    </source>
</evidence>
<dbReference type="InterPro" id="IPR036582">
    <property type="entry name" value="Mao_N_sf"/>
</dbReference>
<gene>
    <name evidence="3" type="ORF">DCCM_0831</name>
</gene>
<dbReference type="InterPro" id="IPR013222">
    <property type="entry name" value="Glyco_hyd_98_carb-bd"/>
</dbReference>
<feature type="domain" description="Copper amine oxidase-like N-terminal" evidence="1">
    <location>
        <begin position="66"/>
        <end position="113"/>
    </location>
</feature>
<dbReference type="Gene3D" id="3.30.457.10">
    <property type="entry name" value="Copper amine oxidase-like, N-terminal domain"/>
    <property type="match status" value="1"/>
</dbReference>
<dbReference type="Gene3D" id="2.60.120.1060">
    <property type="entry name" value="NPCBM/NEW2 domain"/>
    <property type="match status" value="1"/>
</dbReference>
<feature type="domain" description="Glycosyl hydrolase family 98 putative carbohydrate-binding module" evidence="2">
    <location>
        <begin position="135"/>
        <end position="229"/>
    </location>
</feature>
<dbReference type="OrthoDB" id="1809940at2"/>
<dbReference type="InterPro" id="IPR038637">
    <property type="entry name" value="NPCBM_sf"/>
</dbReference>
<keyword evidence="4" id="KW-1185">Reference proteome</keyword>
<proteinExistence type="predicted"/>
<evidence type="ECO:0000313" key="3">
    <source>
        <dbReference type="EMBL" id="GBF32635.1"/>
    </source>
</evidence>
<dbReference type="SUPFAM" id="SSF55383">
    <property type="entry name" value="Copper amine oxidase, domain N"/>
    <property type="match status" value="1"/>
</dbReference>
<protein>
    <recommendedName>
        <fullName evidence="5">Copper amine oxidase-like N-terminal domain-containing protein</fullName>
    </recommendedName>
</protein>
<dbReference type="InterPro" id="IPR008979">
    <property type="entry name" value="Galactose-bd-like_sf"/>
</dbReference>
<name>A0A2L2X8W9_9FIRM</name>
<sequence length="238" mass="25491">MELFAKYRLKICGLSVLVLLVAALPYIVWVPPALPEEPAGETDILESGIETGTEGVAEEATSRPLTVIVDNVETTSDVPVINKGGRIYVPVRFLAESLGYPVDWVEEENTVYIGIHPSGTDMVGELPAFTGRKIKQPVKISAIGYPKGYALVPGALGDVRWKLNGRYLTVTFSMGVPDSQSGDTAEFTVIADGKTLAKEKISKDDGLKEFNYSVKGVNEFTVSCGSGKGGALICPRGH</sequence>
<dbReference type="Proteomes" id="UP000239549">
    <property type="component" value="Unassembled WGS sequence"/>
</dbReference>
<dbReference type="Pfam" id="PF07833">
    <property type="entry name" value="Cu_amine_oxidN1"/>
    <property type="match status" value="1"/>
</dbReference>
<dbReference type="SUPFAM" id="SSF49785">
    <property type="entry name" value="Galactose-binding domain-like"/>
    <property type="match status" value="1"/>
</dbReference>
<evidence type="ECO:0000259" key="1">
    <source>
        <dbReference type="Pfam" id="PF07833"/>
    </source>
</evidence>
<dbReference type="Pfam" id="PF08305">
    <property type="entry name" value="NPCBM"/>
    <property type="match status" value="1"/>
</dbReference>
<dbReference type="RefSeq" id="WP_104371137.1">
    <property type="nucleotide sequence ID" value="NZ_BFAV01000045.1"/>
</dbReference>
<reference evidence="4" key="1">
    <citation type="submission" date="2018-02" db="EMBL/GenBank/DDBJ databases">
        <title>Genome sequence of Desulfocucumis palustris strain NAW-5.</title>
        <authorList>
            <person name="Watanabe M."/>
            <person name="Kojima H."/>
            <person name="Fukui M."/>
        </authorList>
    </citation>
    <scope>NUCLEOTIDE SEQUENCE [LARGE SCALE GENOMIC DNA]</scope>
    <source>
        <strain evidence="4">NAW-5</strain>
    </source>
</reference>
<evidence type="ECO:0008006" key="5">
    <source>
        <dbReference type="Google" id="ProtNLM"/>
    </source>
</evidence>
<comment type="caution">
    <text evidence="3">The sequence shown here is derived from an EMBL/GenBank/DDBJ whole genome shotgun (WGS) entry which is preliminary data.</text>
</comment>
<dbReference type="InterPro" id="IPR012854">
    <property type="entry name" value="Cu_amine_oxidase-like_N"/>
</dbReference>
<accession>A0A2L2X8W9</accession>
<evidence type="ECO:0000259" key="2">
    <source>
        <dbReference type="Pfam" id="PF08305"/>
    </source>
</evidence>
<organism evidence="3 4">
    <name type="scientific">Desulfocucumis palustris</name>
    <dbReference type="NCBI Taxonomy" id="1898651"/>
    <lineage>
        <taxon>Bacteria</taxon>
        <taxon>Bacillati</taxon>
        <taxon>Bacillota</taxon>
        <taxon>Clostridia</taxon>
        <taxon>Eubacteriales</taxon>
        <taxon>Desulfocucumaceae</taxon>
        <taxon>Desulfocucumis</taxon>
    </lineage>
</organism>
<dbReference type="EMBL" id="BFAV01000045">
    <property type="protein sequence ID" value="GBF32635.1"/>
    <property type="molecule type" value="Genomic_DNA"/>
</dbReference>